<dbReference type="AlphaFoldDB" id="L9WRE9"/>
<feature type="transmembrane region" description="Helical" evidence="2">
    <location>
        <begin position="241"/>
        <end position="261"/>
    </location>
</feature>
<evidence type="ECO:0000313" key="5">
    <source>
        <dbReference type="Proteomes" id="UP000011602"/>
    </source>
</evidence>
<feature type="transmembrane region" description="Helical" evidence="2">
    <location>
        <begin position="125"/>
        <end position="143"/>
    </location>
</feature>
<protein>
    <submittedName>
        <fullName evidence="4">Transporter gate domain protein</fullName>
    </submittedName>
</protein>
<sequence>MLRQDEWRSDEETWEGVEPERKTIADETLTETERIPFARFAAVFIIGVAFFVLPVPWEGALTVPFDIFVTFIENNAAQYVLGMAWLMILGAAVMTTLAEVHRRDIVRLDEKTADRFTFQVWETNAAFWVLRLVGTVLATAYLFDVGPTLIQNPGVSGVIWETLILSVVIIIPLGSVFVNMLIECGALEFVGTLARPVMQPLFGLPGRSALDSAASWAGSFAIGFYVTRTVFDRGGYNKREVFIICSCFGTASIGTIGVFAAAFELLYLFPVILLAYLVAIVATAIVTIRIPPLSRVPEEYIAEPNVEPKLTGSVGDYVRLGLSEAMEESKGTSSVRAGWKGLVDGIVLTASLIGTVVAIGTLVLVTYENTQLFQLISAPLVPVIELLGIPDADVVAAALILGFADVFIGALAAVGIAPAAQFFVILVVSGQILFLAASGPMMMDMFDDIPVRLRDITAIFVVRTLVLIPIGAALTHLVSFAGLL</sequence>
<feature type="transmembrane region" description="Helical" evidence="2">
    <location>
        <begin position="163"/>
        <end position="182"/>
    </location>
</feature>
<feature type="transmembrane region" description="Helical" evidence="2">
    <location>
        <begin position="342"/>
        <end position="365"/>
    </location>
</feature>
<dbReference type="OrthoDB" id="200968at2157"/>
<keyword evidence="2" id="KW-0472">Membrane</keyword>
<dbReference type="Pfam" id="PF07670">
    <property type="entry name" value="Gate"/>
    <property type="match status" value="1"/>
</dbReference>
<dbReference type="EMBL" id="AOHZ01000084">
    <property type="protein sequence ID" value="ELY50898.1"/>
    <property type="molecule type" value="Genomic_DNA"/>
</dbReference>
<dbReference type="RefSeq" id="WP_007260854.1">
    <property type="nucleotide sequence ID" value="NZ_AOHZ01000084.1"/>
</dbReference>
<feature type="domain" description="Nucleoside transporter/FeoB GTPase Gate" evidence="3">
    <location>
        <begin position="165"/>
        <end position="263"/>
    </location>
</feature>
<feature type="transmembrane region" description="Helical" evidence="2">
    <location>
        <begin position="37"/>
        <end position="57"/>
    </location>
</feature>
<dbReference type="Proteomes" id="UP000011602">
    <property type="component" value="Unassembled WGS sequence"/>
</dbReference>
<comment type="caution">
    <text evidence="4">The sequence shown here is derived from an EMBL/GenBank/DDBJ whole genome shotgun (WGS) entry which is preliminary data.</text>
</comment>
<evidence type="ECO:0000259" key="3">
    <source>
        <dbReference type="Pfam" id="PF07670"/>
    </source>
</evidence>
<feature type="compositionally biased region" description="Basic and acidic residues" evidence="1">
    <location>
        <begin position="1"/>
        <end position="11"/>
    </location>
</feature>
<feature type="transmembrane region" description="Helical" evidence="2">
    <location>
        <begin position="460"/>
        <end position="483"/>
    </location>
</feature>
<keyword evidence="5" id="KW-1185">Reference proteome</keyword>
<feature type="transmembrane region" description="Helical" evidence="2">
    <location>
        <begin position="396"/>
        <end position="416"/>
    </location>
</feature>
<accession>L9WRE9</accession>
<dbReference type="eggNOG" id="arCOG10370">
    <property type="taxonomic scope" value="Archaea"/>
</dbReference>
<feature type="transmembrane region" description="Helical" evidence="2">
    <location>
        <begin position="77"/>
        <end position="98"/>
    </location>
</feature>
<name>L9WRE9_9EURY</name>
<gene>
    <name evidence="4" type="ORF">C493_17971</name>
</gene>
<dbReference type="PATRIC" id="fig|1227499.3.peg.3698"/>
<evidence type="ECO:0000313" key="4">
    <source>
        <dbReference type="EMBL" id="ELY50898.1"/>
    </source>
</evidence>
<organism evidence="4 5">
    <name type="scientific">Natronolimnohabitans innermongolicus JCM 12255</name>
    <dbReference type="NCBI Taxonomy" id="1227499"/>
    <lineage>
        <taxon>Archaea</taxon>
        <taxon>Methanobacteriati</taxon>
        <taxon>Methanobacteriota</taxon>
        <taxon>Stenosarchaea group</taxon>
        <taxon>Halobacteria</taxon>
        <taxon>Halobacteriales</taxon>
        <taxon>Natrialbaceae</taxon>
        <taxon>Natronolimnohabitans</taxon>
    </lineage>
</organism>
<reference evidence="4 5" key="1">
    <citation type="journal article" date="2014" name="PLoS Genet.">
        <title>Phylogenetically driven sequencing of extremely halophilic archaea reveals strategies for static and dynamic osmo-response.</title>
        <authorList>
            <person name="Becker E.A."/>
            <person name="Seitzer P.M."/>
            <person name="Tritt A."/>
            <person name="Larsen D."/>
            <person name="Krusor M."/>
            <person name="Yao A.I."/>
            <person name="Wu D."/>
            <person name="Madern D."/>
            <person name="Eisen J.A."/>
            <person name="Darling A.E."/>
            <person name="Facciotti M.T."/>
        </authorList>
    </citation>
    <scope>NUCLEOTIDE SEQUENCE [LARGE SCALE GENOMIC DNA]</scope>
    <source>
        <strain evidence="4 5">JCM 12255</strain>
    </source>
</reference>
<evidence type="ECO:0000256" key="2">
    <source>
        <dbReference type="SAM" id="Phobius"/>
    </source>
</evidence>
<keyword evidence="2" id="KW-1133">Transmembrane helix</keyword>
<dbReference type="InterPro" id="IPR011642">
    <property type="entry name" value="Gate_dom"/>
</dbReference>
<evidence type="ECO:0000256" key="1">
    <source>
        <dbReference type="SAM" id="MobiDB-lite"/>
    </source>
</evidence>
<proteinExistence type="predicted"/>
<keyword evidence="2" id="KW-0812">Transmembrane</keyword>
<feature type="region of interest" description="Disordered" evidence="1">
    <location>
        <begin position="1"/>
        <end position="20"/>
    </location>
</feature>
<feature type="transmembrane region" description="Helical" evidence="2">
    <location>
        <begin position="267"/>
        <end position="288"/>
    </location>
</feature>
<feature type="transmembrane region" description="Helical" evidence="2">
    <location>
        <begin position="422"/>
        <end position="439"/>
    </location>
</feature>